<dbReference type="Pfam" id="PF14223">
    <property type="entry name" value="Retrotran_gag_2"/>
    <property type="match status" value="1"/>
</dbReference>
<sequence length="245" mass="28108">MAGSVGRESRTPIFNGENYELWRIRMKTILISYGIWELVEEGVPIPNPKGKKKETETSNKSLLSELLKQDAKRWISSKELFQMSSSPEFQMRCKALDLIQGAVSDELIPRISNEVTAKGAWDLLQQEYRGDERVRSVKLQGLRRDFEYTRMREDESLYTKDLDTIEVQEVVATLKVFEQRLERHSENIVEKAFASMSMKGANSSSSAGSGQSKKNWKNKGKKWEDKPNSGGKNENWRGDQSNKSY</sequence>
<dbReference type="GeneID" id="110744442"/>
<feature type="region of interest" description="Disordered" evidence="1">
    <location>
        <begin position="197"/>
        <end position="245"/>
    </location>
</feature>
<dbReference type="Proteomes" id="UP000515124">
    <property type="component" value="Unplaced"/>
</dbReference>
<proteinExistence type="predicted"/>
<dbReference type="RefSeq" id="XP_021800105.1">
    <property type="nucleotide sequence ID" value="XM_021944413.1"/>
</dbReference>
<dbReference type="PANTHER" id="PTHR35317:SF35">
    <property type="entry name" value="DUF4219 DOMAIN-CONTAINING PROTEIN"/>
    <property type="match status" value="1"/>
</dbReference>
<feature type="compositionally biased region" description="Low complexity" evidence="1">
    <location>
        <begin position="197"/>
        <end position="213"/>
    </location>
</feature>
<dbReference type="PANTHER" id="PTHR35317">
    <property type="entry name" value="OS04G0629600 PROTEIN"/>
    <property type="match status" value="1"/>
</dbReference>
<gene>
    <name evidence="3" type="primary">LOC110744442</name>
</gene>
<evidence type="ECO:0000313" key="3">
    <source>
        <dbReference type="RefSeq" id="XP_021800105.1"/>
    </source>
</evidence>
<reference evidence="3" key="1">
    <citation type="submission" date="2025-08" db="UniProtKB">
        <authorList>
            <consortium name="RefSeq"/>
        </authorList>
    </citation>
    <scope>IDENTIFICATION</scope>
</reference>
<keyword evidence="2" id="KW-1185">Reference proteome</keyword>
<evidence type="ECO:0000313" key="2">
    <source>
        <dbReference type="Proteomes" id="UP000515124"/>
    </source>
</evidence>
<accession>A0A6P5R541</accession>
<organism evidence="2 3">
    <name type="scientific">Prunus avium</name>
    <name type="common">Cherry</name>
    <name type="synonym">Cerasus avium</name>
    <dbReference type="NCBI Taxonomy" id="42229"/>
    <lineage>
        <taxon>Eukaryota</taxon>
        <taxon>Viridiplantae</taxon>
        <taxon>Streptophyta</taxon>
        <taxon>Embryophyta</taxon>
        <taxon>Tracheophyta</taxon>
        <taxon>Spermatophyta</taxon>
        <taxon>Magnoliopsida</taxon>
        <taxon>eudicotyledons</taxon>
        <taxon>Gunneridae</taxon>
        <taxon>Pentapetalae</taxon>
        <taxon>rosids</taxon>
        <taxon>fabids</taxon>
        <taxon>Rosales</taxon>
        <taxon>Rosaceae</taxon>
        <taxon>Amygdaloideae</taxon>
        <taxon>Amygdaleae</taxon>
        <taxon>Prunus</taxon>
    </lineage>
</organism>
<dbReference type="KEGG" id="pavi:110744442"/>
<dbReference type="AlphaFoldDB" id="A0A6P5R541"/>
<evidence type="ECO:0000256" key="1">
    <source>
        <dbReference type="SAM" id="MobiDB-lite"/>
    </source>
</evidence>
<protein>
    <submittedName>
        <fullName evidence="3">Uncharacterized protein LOC110744442</fullName>
    </submittedName>
</protein>
<name>A0A6P5R541_PRUAV</name>